<comment type="caution">
    <text evidence="1">The sequence shown here is derived from an EMBL/GenBank/DDBJ whole genome shotgun (WGS) entry which is preliminary data.</text>
</comment>
<feature type="non-terminal residue" evidence="1">
    <location>
        <position position="73"/>
    </location>
</feature>
<dbReference type="AlphaFoldDB" id="A0A4Y2VCV2"/>
<protein>
    <submittedName>
        <fullName evidence="1">Uncharacterized protein</fullName>
    </submittedName>
</protein>
<name>A0A4Y2VCV2_ARAVE</name>
<accession>A0A4Y2VCV2</accession>
<evidence type="ECO:0000313" key="1">
    <source>
        <dbReference type="EMBL" id="GBO23123.1"/>
    </source>
</evidence>
<dbReference type="Proteomes" id="UP000499080">
    <property type="component" value="Unassembled WGS sequence"/>
</dbReference>
<sequence length="73" mass="8267">MYLTVVENVILYASAAWAHNITARKQKLLYSVQGKFLLNITGAYNTTKTAAIQVIEGQILLHIKVKRNQHWLG</sequence>
<evidence type="ECO:0000313" key="2">
    <source>
        <dbReference type="Proteomes" id="UP000499080"/>
    </source>
</evidence>
<proteinExistence type="predicted"/>
<dbReference type="EMBL" id="BGPR01046159">
    <property type="protein sequence ID" value="GBO23123.1"/>
    <property type="molecule type" value="Genomic_DNA"/>
</dbReference>
<organism evidence="1 2">
    <name type="scientific">Araneus ventricosus</name>
    <name type="common">Orbweaver spider</name>
    <name type="synonym">Epeira ventricosa</name>
    <dbReference type="NCBI Taxonomy" id="182803"/>
    <lineage>
        <taxon>Eukaryota</taxon>
        <taxon>Metazoa</taxon>
        <taxon>Ecdysozoa</taxon>
        <taxon>Arthropoda</taxon>
        <taxon>Chelicerata</taxon>
        <taxon>Arachnida</taxon>
        <taxon>Araneae</taxon>
        <taxon>Araneomorphae</taxon>
        <taxon>Entelegynae</taxon>
        <taxon>Araneoidea</taxon>
        <taxon>Araneidae</taxon>
        <taxon>Araneus</taxon>
    </lineage>
</organism>
<dbReference type="OrthoDB" id="3261222at2759"/>
<keyword evidence="2" id="KW-1185">Reference proteome</keyword>
<reference evidence="1 2" key="1">
    <citation type="journal article" date="2019" name="Sci. Rep.">
        <title>Orb-weaving spider Araneus ventricosus genome elucidates the spidroin gene catalogue.</title>
        <authorList>
            <person name="Kono N."/>
            <person name="Nakamura H."/>
            <person name="Ohtoshi R."/>
            <person name="Moran D.A.P."/>
            <person name="Shinohara A."/>
            <person name="Yoshida Y."/>
            <person name="Fujiwara M."/>
            <person name="Mori M."/>
            <person name="Tomita M."/>
            <person name="Arakawa K."/>
        </authorList>
    </citation>
    <scope>NUCLEOTIDE SEQUENCE [LARGE SCALE GENOMIC DNA]</scope>
</reference>
<gene>
    <name evidence="1" type="ORF">AVEN_30951_1</name>
</gene>